<evidence type="ECO:0000313" key="2">
    <source>
        <dbReference type="Proteomes" id="UP000325577"/>
    </source>
</evidence>
<accession>A0A5J5BFB4</accession>
<protein>
    <submittedName>
        <fullName evidence="1">Uncharacterized protein</fullName>
    </submittedName>
</protein>
<keyword evidence="2" id="KW-1185">Reference proteome</keyword>
<reference evidence="1 2" key="1">
    <citation type="submission" date="2019-09" db="EMBL/GenBank/DDBJ databases">
        <title>A chromosome-level genome assembly of the Chinese tupelo Nyssa sinensis.</title>
        <authorList>
            <person name="Yang X."/>
            <person name="Kang M."/>
            <person name="Yang Y."/>
            <person name="Xiong H."/>
            <person name="Wang M."/>
            <person name="Zhang Z."/>
            <person name="Wang Z."/>
            <person name="Wu H."/>
            <person name="Ma T."/>
            <person name="Liu J."/>
            <person name="Xi Z."/>
        </authorList>
    </citation>
    <scope>NUCLEOTIDE SEQUENCE [LARGE SCALE GENOMIC DNA]</scope>
    <source>
        <strain evidence="1">J267</strain>
        <tissue evidence="1">Leaf</tissue>
    </source>
</reference>
<dbReference type="EMBL" id="CM018036">
    <property type="protein sequence ID" value="KAA8541399.1"/>
    <property type="molecule type" value="Genomic_DNA"/>
</dbReference>
<dbReference type="Proteomes" id="UP000325577">
    <property type="component" value="Linkage Group LG13"/>
</dbReference>
<evidence type="ECO:0000313" key="1">
    <source>
        <dbReference type="EMBL" id="KAA8541399.1"/>
    </source>
</evidence>
<proteinExistence type="predicted"/>
<organism evidence="1 2">
    <name type="scientific">Nyssa sinensis</name>
    <dbReference type="NCBI Taxonomy" id="561372"/>
    <lineage>
        <taxon>Eukaryota</taxon>
        <taxon>Viridiplantae</taxon>
        <taxon>Streptophyta</taxon>
        <taxon>Embryophyta</taxon>
        <taxon>Tracheophyta</taxon>
        <taxon>Spermatophyta</taxon>
        <taxon>Magnoliopsida</taxon>
        <taxon>eudicotyledons</taxon>
        <taxon>Gunneridae</taxon>
        <taxon>Pentapetalae</taxon>
        <taxon>asterids</taxon>
        <taxon>Cornales</taxon>
        <taxon>Nyssaceae</taxon>
        <taxon>Nyssa</taxon>
    </lineage>
</organism>
<name>A0A5J5BFB4_9ASTE</name>
<sequence>MPRSLLRLEPKSGRKDRRFYTKSSRISAVTALGFIFFLFFFFFTHRCFPAQTEALEVDFDRLASCSNRQRI</sequence>
<dbReference type="AlphaFoldDB" id="A0A5J5BFB4"/>
<gene>
    <name evidence="1" type="ORF">F0562_025362</name>
</gene>